<gene>
    <name evidence="13" type="ORF">GSOID_T00001480001</name>
</gene>
<protein>
    <recommendedName>
        <fullName evidence="10">Protein transport protein Sec61 subunit beta</fullName>
    </recommendedName>
</protein>
<evidence type="ECO:0000256" key="7">
    <source>
        <dbReference type="ARBA" id="ARBA00022989"/>
    </source>
</evidence>
<dbReference type="Proteomes" id="UP000001307">
    <property type="component" value="Unassembled WGS sequence"/>
</dbReference>
<sequence length="97" mass="9988">MPGAPSGTTVGKSPKPAGAGARPAAGGPQVRQRKAGGATKAKTTTNPSGQMGNGMWKFYTEDSPGIKVGPVPVLVMSLMFIASVFILHIWGKYTRSS</sequence>
<feature type="compositionally biased region" description="Low complexity" evidence="11">
    <location>
        <begin position="11"/>
        <end position="28"/>
    </location>
</feature>
<dbReference type="PIRSF" id="PIRSF006398">
    <property type="entry name" value="Sec61_beta_euk"/>
    <property type="match status" value="1"/>
</dbReference>
<dbReference type="GO" id="GO:0006886">
    <property type="term" value="P:intracellular protein transport"/>
    <property type="evidence" value="ECO:0007669"/>
    <property type="project" value="InterPro"/>
</dbReference>
<accession>E4Y3C8</accession>
<evidence type="ECO:0000256" key="11">
    <source>
        <dbReference type="SAM" id="MobiDB-lite"/>
    </source>
</evidence>
<keyword evidence="8 10" id="KW-0811">Translocation</keyword>
<evidence type="ECO:0000256" key="1">
    <source>
        <dbReference type="ARBA" id="ARBA00004389"/>
    </source>
</evidence>
<evidence type="ECO:0000256" key="9">
    <source>
        <dbReference type="ARBA" id="ARBA00023136"/>
    </source>
</evidence>
<dbReference type="PANTHER" id="PTHR13509">
    <property type="entry name" value="SEC61 SUBUNIT BETA"/>
    <property type="match status" value="1"/>
</dbReference>
<evidence type="ECO:0000256" key="2">
    <source>
        <dbReference type="ARBA" id="ARBA00006103"/>
    </source>
</evidence>
<keyword evidence="9 10" id="KW-0472">Membrane</keyword>
<dbReference type="OrthoDB" id="5401193at2759"/>
<comment type="function">
    <text evidence="10">Necessary for protein translocation in the endoplasmic reticulum.</text>
</comment>
<evidence type="ECO:0000256" key="6">
    <source>
        <dbReference type="ARBA" id="ARBA00022927"/>
    </source>
</evidence>
<dbReference type="InterPro" id="IPR030671">
    <property type="entry name" value="Sec61-beta/Sbh"/>
</dbReference>
<keyword evidence="14" id="KW-1185">Reference proteome</keyword>
<feature type="region of interest" description="Disordered" evidence="11">
    <location>
        <begin position="1"/>
        <end position="56"/>
    </location>
</feature>
<dbReference type="EMBL" id="FN654104">
    <property type="protein sequence ID" value="CBY16343.1"/>
    <property type="molecule type" value="Genomic_DNA"/>
</dbReference>
<name>E4Y3C8_OIKDI</name>
<evidence type="ECO:0000313" key="14">
    <source>
        <dbReference type="Proteomes" id="UP000001307"/>
    </source>
</evidence>
<dbReference type="InParanoid" id="E4Y3C8"/>
<evidence type="ECO:0000313" key="13">
    <source>
        <dbReference type="EMBL" id="CBY16343.1"/>
    </source>
</evidence>
<feature type="compositionally biased region" description="Polar residues" evidence="11">
    <location>
        <begin position="1"/>
        <end position="10"/>
    </location>
</feature>
<evidence type="ECO:0000256" key="5">
    <source>
        <dbReference type="ARBA" id="ARBA00022824"/>
    </source>
</evidence>
<comment type="subcellular location">
    <subcellularLocation>
        <location evidence="1">Endoplasmic reticulum membrane</location>
        <topology evidence="1">Single-pass membrane protein</topology>
    </subcellularLocation>
</comment>
<evidence type="ECO:0000256" key="8">
    <source>
        <dbReference type="ARBA" id="ARBA00023010"/>
    </source>
</evidence>
<organism evidence="13">
    <name type="scientific">Oikopleura dioica</name>
    <name type="common">Tunicate</name>
    <dbReference type="NCBI Taxonomy" id="34765"/>
    <lineage>
        <taxon>Eukaryota</taxon>
        <taxon>Metazoa</taxon>
        <taxon>Chordata</taxon>
        <taxon>Tunicata</taxon>
        <taxon>Appendicularia</taxon>
        <taxon>Copelata</taxon>
        <taxon>Oikopleuridae</taxon>
        <taxon>Oikopleura</taxon>
    </lineage>
</organism>
<evidence type="ECO:0000256" key="12">
    <source>
        <dbReference type="SAM" id="Phobius"/>
    </source>
</evidence>
<dbReference type="InterPro" id="IPR016482">
    <property type="entry name" value="SecG/Sec61-beta/Sbh"/>
</dbReference>
<keyword evidence="7 12" id="KW-1133">Transmembrane helix</keyword>
<dbReference type="Pfam" id="PF03911">
    <property type="entry name" value="Sec61_beta"/>
    <property type="match status" value="1"/>
</dbReference>
<feature type="compositionally biased region" description="Low complexity" evidence="11">
    <location>
        <begin position="35"/>
        <end position="45"/>
    </location>
</feature>
<keyword evidence="5 10" id="KW-0256">Endoplasmic reticulum</keyword>
<keyword evidence="6 10" id="KW-0653">Protein transport</keyword>
<proteinExistence type="inferred from homology"/>
<keyword evidence="4 12" id="KW-0812">Transmembrane</keyword>
<keyword evidence="3 10" id="KW-0813">Transport</keyword>
<dbReference type="GO" id="GO:0005784">
    <property type="term" value="C:Sec61 translocon complex"/>
    <property type="evidence" value="ECO:0007669"/>
    <property type="project" value="UniProtKB-UniRule"/>
</dbReference>
<evidence type="ECO:0000256" key="10">
    <source>
        <dbReference type="PIRNR" id="PIRNR006398"/>
    </source>
</evidence>
<comment type="similarity">
    <text evidence="2 10">Belongs to the SEC61-beta family.</text>
</comment>
<dbReference type="AlphaFoldDB" id="E4Y3C8"/>
<feature type="transmembrane region" description="Helical" evidence="12">
    <location>
        <begin position="71"/>
        <end position="91"/>
    </location>
</feature>
<evidence type="ECO:0000256" key="4">
    <source>
        <dbReference type="ARBA" id="ARBA00022692"/>
    </source>
</evidence>
<dbReference type="FunCoup" id="E4Y3C8">
    <property type="interactions" value="326"/>
</dbReference>
<evidence type="ECO:0000256" key="3">
    <source>
        <dbReference type="ARBA" id="ARBA00022448"/>
    </source>
</evidence>
<reference evidence="13" key="1">
    <citation type="journal article" date="2010" name="Science">
        <title>Plasticity of animal genome architecture unmasked by rapid evolution of a pelagic tunicate.</title>
        <authorList>
            <person name="Denoeud F."/>
            <person name="Henriet S."/>
            <person name="Mungpakdee S."/>
            <person name="Aury J.M."/>
            <person name="Da Silva C."/>
            <person name="Brinkmann H."/>
            <person name="Mikhaleva J."/>
            <person name="Olsen L.C."/>
            <person name="Jubin C."/>
            <person name="Canestro C."/>
            <person name="Bouquet J.M."/>
            <person name="Danks G."/>
            <person name="Poulain J."/>
            <person name="Campsteijn C."/>
            <person name="Adamski M."/>
            <person name="Cross I."/>
            <person name="Yadetie F."/>
            <person name="Muffato M."/>
            <person name="Louis A."/>
            <person name="Butcher S."/>
            <person name="Tsagkogeorga G."/>
            <person name="Konrad A."/>
            <person name="Singh S."/>
            <person name="Jensen M.F."/>
            <person name="Cong E.H."/>
            <person name="Eikeseth-Otteraa H."/>
            <person name="Noel B."/>
            <person name="Anthouard V."/>
            <person name="Porcel B.M."/>
            <person name="Kachouri-Lafond R."/>
            <person name="Nishino A."/>
            <person name="Ugolini M."/>
            <person name="Chourrout P."/>
            <person name="Nishida H."/>
            <person name="Aasland R."/>
            <person name="Huzurbazar S."/>
            <person name="Westhof E."/>
            <person name="Delsuc F."/>
            <person name="Lehrach H."/>
            <person name="Reinhardt R."/>
            <person name="Weissenbach J."/>
            <person name="Roy S.W."/>
            <person name="Artiguenave F."/>
            <person name="Postlethwait J.H."/>
            <person name="Manak J.R."/>
            <person name="Thompson E.M."/>
            <person name="Jaillon O."/>
            <person name="Du Pasquier L."/>
            <person name="Boudinot P."/>
            <person name="Liberles D.A."/>
            <person name="Volff J.N."/>
            <person name="Philippe H."/>
            <person name="Lenhard B."/>
            <person name="Roest Crollius H."/>
            <person name="Wincker P."/>
            <person name="Chourrout D."/>
        </authorList>
    </citation>
    <scope>NUCLEOTIDE SEQUENCE [LARGE SCALE GENOMIC DNA]</scope>
</reference>